<dbReference type="EMBL" id="WNYA01000006">
    <property type="protein sequence ID" value="KAG8564865.1"/>
    <property type="molecule type" value="Genomic_DNA"/>
</dbReference>
<keyword evidence="2" id="KW-1185">Reference proteome</keyword>
<dbReference type="Proteomes" id="UP000824782">
    <property type="component" value="Unassembled WGS sequence"/>
</dbReference>
<reference evidence="1" key="1">
    <citation type="thesis" date="2020" institute="ProQuest LLC" country="789 East Eisenhower Parkway, Ann Arbor, MI, USA">
        <title>Comparative Genomics and Chromosome Evolution.</title>
        <authorList>
            <person name="Mudd A.B."/>
        </authorList>
    </citation>
    <scope>NUCLEOTIDE SEQUENCE</scope>
    <source>
        <strain evidence="1">237g6f4</strain>
        <tissue evidence="1">Blood</tissue>
    </source>
</reference>
<dbReference type="GO" id="GO:0036297">
    <property type="term" value="P:interstrand cross-link repair"/>
    <property type="evidence" value="ECO:0007669"/>
    <property type="project" value="InterPro"/>
</dbReference>
<dbReference type="GO" id="GO:0005654">
    <property type="term" value="C:nucleoplasm"/>
    <property type="evidence" value="ECO:0007669"/>
    <property type="project" value="TreeGrafter"/>
</dbReference>
<evidence type="ECO:0000313" key="2">
    <source>
        <dbReference type="Proteomes" id="UP000824782"/>
    </source>
</evidence>
<proteinExistence type="predicted"/>
<dbReference type="EMBL" id="WNYA01000006">
    <property type="protein sequence ID" value="KAG8564864.1"/>
    <property type="molecule type" value="Genomic_DNA"/>
</dbReference>
<dbReference type="PANTHER" id="PTHR14890:SF1">
    <property type="entry name" value="FANCONI ANEMIA CORE COMPLEX-ASSOCIATED PROTEIN 100"/>
    <property type="match status" value="1"/>
</dbReference>
<accession>A0AAV7ATI1</accession>
<dbReference type="EMBL" id="WNYA01000006">
    <property type="protein sequence ID" value="KAG8564863.1"/>
    <property type="molecule type" value="Genomic_DNA"/>
</dbReference>
<dbReference type="Pfam" id="PF15146">
    <property type="entry name" value="FANCAA"/>
    <property type="match status" value="1"/>
</dbReference>
<sequence length="828" mass="91340">MYQIENLVTLQSPNGGLSKCKARIVHWNTDLYICNGTRSVFVFSLEKKQIKAVYLFPSNVCHIEICTGLRQLYALCAHNGLYLLEWDEHGRLLMEPSPAMIGGDMTIYQVGSNFALLLDPTLCSFTVARQVLVIVLSQQDKWKITVLHRASINHEDLISAPSREVKFSSRSGMNRGDLQPVLCTISLWKEEPMNTVAPCDIALDPALFTRLFGVDVAILESPIILCGFPDGQVISFPLKSAGVQQSCNQSSTQGSSELLYHLEQPVVSIGAIRMVPGDHNTEQPSTGNKACDCLLIVGQQGLVVSVTGGDKPGSVYCEYKDYRLPASVSCTLYSMSGVYCCTASDLIYVTIPQREREATSKTKSSTMASLRHNIPMIAALSSSDDEHLVALSRKGRLMLCKLNHKGSKDQRHGQSCVNTGQRMKELLSGIGSVSERFTLLKSAADEKSKSLARLNQVLSLSRELLSGQWATCPVRCVISVSWTRMLQKSSMTACCSLQNKSNYMLEHGWNLCLLISTDPITSYSFPISFLKPGETKDFDFPLCGQGARSMDFPIKISCSLYYTLKGFAADFGNSLELQMPSSQRNGVCVPLQEQVIDLLQCLRLNASASCNSHLSNTLLEDAVQSIWKSSSESDPLGTLPVAVFKQGPKCTFPLKVSVRFSAILFSNFFKKEKSERSICSVVLHWLLSEVLAKEPDVQEVQGLTPDGKEFVIRVQEVSVSDLSSERSIQAVEVQILSSHIHVVASLHLAVISRLKVLLHQDTSINGGLCPDLDLGKIQQLFSAHEPFLKEVKNLRERLGVDEDIISSAAAKRLLHIYRALRDPGLLFI</sequence>
<dbReference type="EMBL" id="WNYA01000006">
    <property type="protein sequence ID" value="KAG8564862.1"/>
    <property type="molecule type" value="Genomic_DNA"/>
</dbReference>
<dbReference type="PANTHER" id="PTHR14890">
    <property type="entry name" value="FANCONI ANEMIA CORE COMPLEX-ASSOCIATED PROTEIN 100"/>
    <property type="match status" value="1"/>
</dbReference>
<evidence type="ECO:0000313" key="1">
    <source>
        <dbReference type="EMBL" id="KAG8564864.1"/>
    </source>
</evidence>
<name>A0AAV7ATI1_ENGPU</name>
<comment type="caution">
    <text evidence="1">The sequence shown here is derived from an EMBL/GenBank/DDBJ whole genome shotgun (WGS) entry which is preliminary data.</text>
</comment>
<gene>
    <name evidence="1" type="ORF">GDO81_012607</name>
</gene>
<evidence type="ECO:0008006" key="3">
    <source>
        <dbReference type="Google" id="ProtNLM"/>
    </source>
</evidence>
<organism evidence="1 2">
    <name type="scientific">Engystomops pustulosus</name>
    <name type="common">Tungara frog</name>
    <name type="synonym">Physalaemus pustulosus</name>
    <dbReference type="NCBI Taxonomy" id="76066"/>
    <lineage>
        <taxon>Eukaryota</taxon>
        <taxon>Metazoa</taxon>
        <taxon>Chordata</taxon>
        <taxon>Craniata</taxon>
        <taxon>Vertebrata</taxon>
        <taxon>Euteleostomi</taxon>
        <taxon>Amphibia</taxon>
        <taxon>Batrachia</taxon>
        <taxon>Anura</taxon>
        <taxon>Neobatrachia</taxon>
        <taxon>Hyloidea</taxon>
        <taxon>Leptodactylidae</taxon>
        <taxon>Leiuperinae</taxon>
        <taxon>Engystomops</taxon>
    </lineage>
</organism>
<protein>
    <recommendedName>
        <fullName evidence="3">Fanconi anemia core complex-associated protein 100</fullName>
    </recommendedName>
</protein>
<dbReference type="InterPro" id="IPR029251">
    <property type="entry name" value="Faap100"/>
</dbReference>
<dbReference type="GO" id="GO:0043240">
    <property type="term" value="C:Fanconi anaemia nuclear complex"/>
    <property type="evidence" value="ECO:0007669"/>
    <property type="project" value="InterPro"/>
</dbReference>
<dbReference type="AlphaFoldDB" id="A0AAV7ATI1"/>